<protein>
    <submittedName>
        <fullName evidence="1">Uncharacterized protein</fullName>
    </submittedName>
</protein>
<dbReference type="EMBL" id="VTPC01016530">
    <property type="protein sequence ID" value="KAF2892003.1"/>
    <property type="molecule type" value="Genomic_DNA"/>
</dbReference>
<dbReference type="Proteomes" id="UP000801492">
    <property type="component" value="Unassembled WGS sequence"/>
</dbReference>
<name>A0A8K0GB71_IGNLU</name>
<organism evidence="1 2">
    <name type="scientific">Ignelater luminosus</name>
    <name type="common">Cucubano</name>
    <name type="synonym">Pyrophorus luminosus</name>
    <dbReference type="NCBI Taxonomy" id="2038154"/>
    <lineage>
        <taxon>Eukaryota</taxon>
        <taxon>Metazoa</taxon>
        <taxon>Ecdysozoa</taxon>
        <taxon>Arthropoda</taxon>
        <taxon>Hexapoda</taxon>
        <taxon>Insecta</taxon>
        <taxon>Pterygota</taxon>
        <taxon>Neoptera</taxon>
        <taxon>Endopterygota</taxon>
        <taxon>Coleoptera</taxon>
        <taxon>Polyphaga</taxon>
        <taxon>Elateriformia</taxon>
        <taxon>Elateroidea</taxon>
        <taxon>Elateridae</taxon>
        <taxon>Agrypninae</taxon>
        <taxon>Pyrophorini</taxon>
        <taxon>Ignelater</taxon>
    </lineage>
</organism>
<dbReference type="AlphaFoldDB" id="A0A8K0GB71"/>
<evidence type="ECO:0000313" key="2">
    <source>
        <dbReference type="Proteomes" id="UP000801492"/>
    </source>
</evidence>
<proteinExistence type="predicted"/>
<comment type="caution">
    <text evidence="1">The sequence shown here is derived from an EMBL/GenBank/DDBJ whole genome shotgun (WGS) entry which is preliminary data.</text>
</comment>
<sequence length="125" mass="14927">KFLNYCYYKNENKKFEGTYQQLLNYFKVVSLQKRRQDAQMCFLYKIINGLINDQKLLLLIDFGIPSRQTRQTALLQYNTPKTNYRLQSPLISMCKQYNNISTDINIFGSTFNQFKRNLKQTAIEK</sequence>
<feature type="non-terminal residue" evidence="1">
    <location>
        <position position="1"/>
    </location>
</feature>
<evidence type="ECO:0000313" key="1">
    <source>
        <dbReference type="EMBL" id="KAF2892003.1"/>
    </source>
</evidence>
<gene>
    <name evidence="1" type="ORF">ILUMI_14170</name>
</gene>
<keyword evidence="2" id="KW-1185">Reference proteome</keyword>
<dbReference type="OrthoDB" id="6777438at2759"/>
<accession>A0A8K0GB71</accession>
<reference evidence="1" key="1">
    <citation type="submission" date="2019-08" db="EMBL/GenBank/DDBJ databases">
        <title>The genome of the North American firefly Photinus pyralis.</title>
        <authorList>
            <consortium name="Photinus pyralis genome working group"/>
            <person name="Fallon T.R."/>
            <person name="Sander Lower S.E."/>
            <person name="Weng J.-K."/>
        </authorList>
    </citation>
    <scope>NUCLEOTIDE SEQUENCE</scope>
    <source>
        <strain evidence="1">TRF0915ILg1</strain>
        <tissue evidence="1">Whole body</tissue>
    </source>
</reference>